<reference evidence="3" key="1">
    <citation type="submission" date="2015-12" db="EMBL/GenBank/DDBJ databases">
        <title>Genome sequence of a biocontrol rhizobacterium Chryseobacterium kwangjuense strain KJ1R5 isolated from pepper (Capsicum annuum L.).</title>
        <authorList>
            <person name="Jeong J.-J."/>
            <person name="Park H."/>
            <person name="Mannaa M."/>
            <person name="Sang M.K."/>
            <person name="Choi I.-G."/>
            <person name="Kim K.D."/>
        </authorList>
    </citation>
    <scope>NUCLEOTIDE SEQUENCE [LARGE SCALE GENOMIC DNA]</scope>
    <source>
        <strain evidence="3">KJ1R5</strain>
    </source>
</reference>
<dbReference type="OrthoDB" id="9793162at2"/>
<accession>A0A135WCW6</accession>
<keyword evidence="2" id="KW-0378">Hydrolase</keyword>
<protein>
    <submittedName>
        <fullName evidence="2">Endonuclease/exonuclease/phosphatase</fullName>
    </submittedName>
</protein>
<evidence type="ECO:0000313" key="3">
    <source>
        <dbReference type="Proteomes" id="UP000070513"/>
    </source>
</evidence>
<name>A0A135WCW6_9FLAO</name>
<keyword evidence="2" id="KW-0540">Nuclease</keyword>
<proteinExistence type="predicted"/>
<dbReference type="EMBL" id="LPUR01000011">
    <property type="protein sequence ID" value="KXH82774.1"/>
    <property type="molecule type" value="Genomic_DNA"/>
</dbReference>
<dbReference type="PANTHER" id="PTHR12121:SF36">
    <property type="entry name" value="ENDONUCLEASE_EXONUCLEASE_PHOSPHATASE DOMAIN-CONTAINING PROTEIN"/>
    <property type="match status" value="1"/>
</dbReference>
<gene>
    <name evidence="2" type="ORF">AU378_09995</name>
</gene>
<dbReference type="PANTHER" id="PTHR12121">
    <property type="entry name" value="CARBON CATABOLITE REPRESSOR PROTEIN 4"/>
    <property type="match status" value="1"/>
</dbReference>
<evidence type="ECO:0000259" key="1">
    <source>
        <dbReference type="Pfam" id="PF03372"/>
    </source>
</evidence>
<dbReference type="InterPro" id="IPR050410">
    <property type="entry name" value="CCR4/nocturin_mRNA_transcr"/>
</dbReference>
<organism evidence="2 3">
    <name type="scientific">Chryseobacterium kwangjuense</name>
    <dbReference type="NCBI Taxonomy" id="267125"/>
    <lineage>
        <taxon>Bacteria</taxon>
        <taxon>Pseudomonadati</taxon>
        <taxon>Bacteroidota</taxon>
        <taxon>Flavobacteriia</taxon>
        <taxon>Flavobacteriales</taxon>
        <taxon>Weeksellaceae</taxon>
        <taxon>Chryseobacterium group</taxon>
        <taxon>Chryseobacterium</taxon>
    </lineage>
</organism>
<feature type="domain" description="Endonuclease/exonuclease/phosphatase" evidence="1">
    <location>
        <begin position="24"/>
        <end position="266"/>
    </location>
</feature>
<sequence length="275" mass="31760">MNFRFSILSLLFFALGFSQDIKVMSFNIRLNVASDKENAWPERKQDALDLLSYYHPDYFGVQEALPEQMKDIKAGLKNYDYVGVGRDDGKEKGEFSAIFYDTNRLQVIKSGTFWLSETPEVPSRGWDAALNRICTYAFFRDKKSKKEFLAMNLHFDHIGNVARVKSSELILKKIKEMNPKNLPLTLTGDFNLTEDSEPIKILSQNLNDSFYHSETKPYGPKGTFTGFNVSEIPKDRIDYIFVKGFKIKSQRHINDRRENLLYPSDHFPVLAELAL</sequence>
<dbReference type="Gene3D" id="3.60.10.10">
    <property type="entry name" value="Endonuclease/exonuclease/phosphatase"/>
    <property type="match status" value="1"/>
</dbReference>
<dbReference type="AlphaFoldDB" id="A0A135WCW6"/>
<dbReference type="InterPro" id="IPR036691">
    <property type="entry name" value="Endo/exonu/phosph_ase_sf"/>
</dbReference>
<dbReference type="SUPFAM" id="SSF56219">
    <property type="entry name" value="DNase I-like"/>
    <property type="match status" value="1"/>
</dbReference>
<keyword evidence="2" id="KW-0255">Endonuclease</keyword>
<dbReference type="RefSeq" id="WP_062650722.1">
    <property type="nucleotide sequence ID" value="NZ_LPUR01000011.1"/>
</dbReference>
<evidence type="ECO:0000313" key="2">
    <source>
        <dbReference type="EMBL" id="KXH82774.1"/>
    </source>
</evidence>
<comment type="caution">
    <text evidence="2">The sequence shown here is derived from an EMBL/GenBank/DDBJ whole genome shotgun (WGS) entry which is preliminary data.</text>
</comment>
<dbReference type="GO" id="GO:0004519">
    <property type="term" value="F:endonuclease activity"/>
    <property type="evidence" value="ECO:0007669"/>
    <property type="project" value="UniProtKB-KW"/>
</dbReference>
<keyword evidence="2" id="KW-0269">Exonuclease</keyword>
<dbReference type="CDD" id="cd09083">
    <property type="entry name" value="EEP-1"/>
    <property type="match status" value="1"/>
</dbReference>
<dbReference type="Pfam" id="PF03372">
    <property type="entry name" value="Exo_endo_phos"/>
    <property type="match status" value="1"/>
</dbReference>
<reference evidence="2 3" key="2">
    <citation type="journal article" date="2016" name="Genome Announc.">
        <title>Draft Genome Sequence of a Biocontrol Rhizobacterium, Chryseobacterium kwangjuense Strain KJ1R5, Isolated from Pepper (Capsicum annuum).</title>
        <authorList>
            <person name="Jeong J.J."/>
            <person name="Park H."/>
            <person name="Park B.H."/>
            <person name="Mannaa M."/>
            <person name="Sang M.K."/>
            <person name="Choi I.G."/>
            <person name="Kim K.D."/>
        </authorList>
    </citation>
    <scope>NUCLEOTIDE SEQUENCE [LARGE SCALE GENOMIC DNA]</scope>
    <source>
        <strain evidence="2 3">KJ1R5</strain>
    </source>
</reference>
<dbReference type="Proteomes" id="UP000070513">
    <property type="component" value="Unassembled WGS sequence"/>
</dbReference>
<dbReference type="GO" id="GO:0000175">
    <property type="term" value="F:3'-5'-RNA exonuclease activity"/>
    <property type="evidence" value="ECO:0007669"/>
    <property type="project" value="TreeGrafter"/>
</dbReference>
<dbReference type="InterPro" id="IPR005135">
    <property type="entry name" value="Endo/exonuclease/phosphatase"/>
</dbReference>